<organism evidence="1 2">
    <name type="scientific">Litoreibacter ponti</name>
    <dbReference type="NCBI Taxonomy" id="1510457"/>
    <lineage>
        <taxon>Bacteria</taxon>
        <taxon>Pseudomonadati</taxon>
        <taxon>Pseudomonadota</taxon>
        <taxon>Alphaproteobacteria</taxon>
        <taxon>Rhodobacterales</taxon>
        <taxon>Roseobacteraceae</taxon>
        <taxon>Litoreibacter</taxon>
    </lineage>
</organism>
<dbReference type="EMBL" id="QBKS01000001">
    <property type="protein sequence ID" value="PTX57187.1"/>
    <property type="molecule type" value="Genomic_DNA"/>
</dbReference>
<dbReference type="SUPFAM" id="SSF54862">
    <property type="entry name" value="4Fe-4S ferredoxins"/>
    <property type="match status" value="1"/>
</dbReference>
<dbReference type="AlphaFoldDB" id="A0A2T6BMH3"/>
<keyword evidence="2" id="KW-1185">Reference proteome</keyword>
<dbReference type="Proteomes" id="UP000243978">
    <property type="component" value="Unassembled WGS sequence"/>
</dbReference>
<comment type="caution">
    <text evidence="1">The sequence shown here is derived from an EMBL/GenBank/DDBJ whole genome shotgun (WGS) entry which is preliminary data.</text>
</comment>
<protein>
    <recommendedName>
        <fullName evidence="3">4Fe-4S ferredoxin-type domain-containing protein</fullName>
    </recommendedName>
</protein>
<evidence type="ECO:0000313" key="2">
    <source>
        <dbReference type="Proteomes" id="UP000243978"/>
    </source>
</evidence>
<dbReference type="OrthoDB" id="8279740at2"/>
<sequence>MTLDAVRSAARAVHLDTLGAFHPDADDMAPEGTGTLVLLGPCEPGFWAQFIASPEWRDGAPDPMDRWSRRVIGALAEQLGATPLYPFGGPPYQPFFRWALRSGEAWASPVSLLVHARAGLMVSYRGALALPDRLDLPSPPATPCDTCADQPCLTACPSGALTGAGYDVPRCHAYLDTPAGAEQRAKGCTVRRACPISQSYGRVEAQSAYHMSMFHKGSSA</sequence>
<dbReference type="RefSeq" id="WP_107845311.1">
    <property type="nucleotide sequence ID" value="NZ_QBKS01000001.1"/>
</dbReference>
<reference evidence="1 2" key="1">
    <citation type="submission" date="2018-04" db="EMBL/GenBank/DDBJ databases">
        <title>Genomic Encyclopedia of Archaeal and Bacterial Type Strains, Phase II (KMG-II): from individual species to whole genera.</title>
        <authorList>
            <person name="Goeker M."/>
        </authorList>
    </citation>
    <scope>NUCLEOTIDE SEQUENCE [LARGE SCALE GENOMIC DNA]</scope>
    <source>
        <strain evidence="1 2">DSM 100977</strain>
    </source>
</reference>
<name>A0A2T6BMH3_9RHOB</name>
<gene>
    <name evidence="1" type="ORF">C8N43_1853</name>
</gene>
<proteinExistence type="predicted"/>
<accession>A0A2T6BMH3</accession>
<evidence type="ECO:0008006" key="3">
    <source>
        <dbReference type="Google" id="ProtNLM"/>
    </source>
</evidence>
<evidence type="ECO:0000313" key="1">
    <source>
        <dbReference type="EMBL" id="PTX57187.1"/>
    </source>
</evidence>